<reference evidence="2 3" key="1">
    <citation type="submission" date="2020-08" db="EMBL/GenBank/DDBJ databases">
        <title>Genomic Encyclopedia of Type Strains, Phase IV (KMG-IV): sequencing the most valuable type-strain genomes for metagenomic binning, comparative biology and taxonomic classification.</title>
        <authorList>
            <person name="Goeker M."/>
        </authorList>
    </citation>
    <scope>NUCLEOTIDE SEQUENCE [LARGE SCALE GENOMIC DNA]</scope>
    <source>
        <strain evidence="2 3">DSM 11590</strain>
    </source>
</reference>
<feature type="domain" description="FAS1-like dehydratase" evidence="1">
    <location>
        <begin position="20"/>
        <end position="145"/>
    </location>
</feature>
<dbReference type="InterPro" id="IPR052741">
    <property type="entry name" value="Mitochondrial_HTD2"/>
</dbReference>
<dbReference type="InterPro" id="IPR039569">
    <property type="entry name" value="FAS1-like_DH_region"/>
</dbReference>
<dbReference type="EC" id="4.2.1.153" evidence="2"/>
<dbReference type="Proteomes" id="UP000544872">
    <property type="component" value="Unassembled WGS sequence"/>
</dbReference>
<dbReference type="AlphaFoldDB" id="A0A7W9ZFC3"/>
<evidence type="ECO:0000259" key="1">
    <source>
        <dbReference type="Pfam" id="PF13452"/>
    </source>
</evidence>
<comment type="caution">
    <text evidence="2">The sequence shown here is derived from an EMBL/GenBank/DDBJ whole genome shotgun (WGS) entry which is preliminary data.</text>
</comment>
<dbReference type="EMBL" id="JACIIX010000006">
    <property type="protein sequence ID" value="MBB6210461.1"/>
    <property type="molecule type" value="Genomic_DNA"/>
</dbReference>
<evidence type="ECO:0000313" key="2">
    <source>
        <dbReference type="EMBL" id="MBB6210461.1"/>
    </source>
</evidence>
<dbReference type="Pfam" id="PF13452">
    <property type="entry name" value="FAS1_DH_region"/>
    <property type="match status" value="1"/>
</dbReference>
<dbReference type="PANTHER" id="PTHR28152">
    <property type="entry name" value="HYDROXYACYL-THIOESTER DEHYDRATASE TYPE 2, MITOCHONDRIAL"/>
    <property type="match status" value="1"/>
</dbReference>
<dbReference type="RefSeq" id="WP_184263300.1">
    <property type="nucleotide sequence ID" value="NZ_JACIIX010000006.1"/>
</dbReference>
<proteinExistence type="predicted"/>
<protein>
    <submittedName>
        <fullName evidence="2">3-methylfumaryl-CoA hydratase</fullName>
        <ecNumber evidence="2">4.2.1.153</ecNumber>
    </submittedName>
</protein>
<organism evidence="2 3">
    <name type="scientific">Novispirillum itersonii</name>
    <name type="common">Aquaspirillum itersonii</name>
    <dbReference type="NCBI Taxonomy" id="189"/>
    <lineage>
        <taxon>Bacteria</taxon>
        <taxon>Pseudomonadati</taxon>
        <taxon>Pseudomonadota</taxon>
        <taxon>Alphaproteobacteria</taxon>
        <taxon>Rhodospirillales</taxon>
        <taxon>Novispirillaceae</taxon>
        <taxon>Novispirillum</taxon>
    </lineage>
</organism>
<gene>
    <name evidence="2" type="ORF">FHS48_001877</name>
</gene>
<keyword evidence="3" id="KW-1185">Reference proteome</keyword>
<keyword evidence="2" id="KW-0456">Lyase</keyword>
<dbReference type="PANTHER" id="PTHR28152:SF1">
    <property type="entry name" value="HYDROXYACYL-THIOESTER DEHYDRATASE TYPE 2, MITOCHONDRIAL"/>
    <property type="match status" value="1"/>
</dbReference>
<accession>A0A7W9ZFC3</accession>
<dbReference type="SUPFAM" id="SSF54637">
    <property type="entry name" value="Thioesterase/thiol ester dehydrase-isomerase"/>
    <property type="match status" value="2"/>
</dbReference>
<dbReference type="GO" id="GO:0019171">
    <property type="term" value="F:(3R)-hydroxyacyl-[acyl-carrier-protein] dehydratase activity"/>
    <property type="evidence" value="ECO:0007669"/>
    <property type="project" value="TreeGrafter"/>
</dbReference>
<evidence type="ECO:0000313" key="3">
    <source>
        <dbReference type="Proteomes" id="UP000544872"/>
    </source>
</evidence>
<sequence length="287" mass="30674">MPQPPTGSAPIDLALLRGWIGRSDTAAETVTPELARRFAATLGCGCDPAAGAAAPLLIHLCIAPPAAAMTDLGRDGHPAKGGFLPPVPLPRRMWAGGAFTFHDAPRIGEEITRRSTVTDVTLKQGRTGPLCFVTVQHEITGPDARPLLTERQDIVYRSEATDTAAKAAPPAAPAGHHQRRITPTPTLLFRYSALTFNGHRIHYDAPYARQVEGYPGLVVHGPMLATLLCHFAADLHGQPPKTFHFRSLSTLFDDADIILHAEAGGSTLRLWAARDGGPVAMDARAEF</sequence>
<dbReference type="InterPro" id="IPR029069">
    <property type="entry name" value="HotDog_dom_sf"/>
</dbReference>
<name>A0A7W9ZFC3_NOVIT</name>
<dbReference type="Gene3D" id="3.10.129.10">
    <property type="entry name" value="Hotdog Thioesterase"/>
    <property type="match status" value="2"/>
</dbReference>